<evidence type="ECO:0000256" key="2">
    <source>
        <dbReference type="SAM" id="Phobius"/>
    </source>
</evidence>
<keyword evidence="2" id="KW-0472">Membrane</keyword>
<evidence type="ECO:0000256" key="1">
    <source>
        <dbReference type="ARBA" id="ARBA00022729"/>
    </source>
</evidence>
<gene>
    <name evidence="4" type="ORF">FGL83_05625</name>
</gene>
<reference evidence="4 5" key="1">
    <citation type="submission" date="2019-06" db="EMBL/GenBank/DDBJ databases">
        <title>Genome analyses of bacteria isolated from kimchi.</title>
        <authorList>
            <person name="Lee S."/>
            <person name="Ahn S."/>
            <person name="Roh S."/>
        </authorList>
    </citation>
    <scope>NUCLEOTIDE SEQUENCE [LARGE SCALE GENOMIC DNA]</scope>
    <source>
        <strain evidence="4 5">CBA3625</strain>
    </source>
</reference>
<keyword evidence="1" id="KW-0732">Signal</keyword>
<keyword evidence="2" id="KW-1133">Transmembrane helix</keyword>
<protein>
    <submittedName>
        <fullName evidence="4">DUF4352 domain-containing protein</fullName>
    </submittedName>
</protein>
<feature type="transmembrane region" description="Helical" evidence="2">
    <location>
        <begin position="23"/>
        <end position="40"/>
    </location>
</feature>
<evidence type="ECO:0000259" key="3">
    <source>
        <dbReference type="Pfam" id="PF11611"/>
    </source>
</evidence>
<dbReference type="Gene3D" id="2.60.40.1240">
    <property type="match status" value="1"/>
</dbReference>
<name>A0AAP9EC87_LEULA</name>
<dbReference type="InterPro" id="IPR029051">
    <property type="entry name" value="DUF4352"/>
</dbReference>
<keyword evidence="5" id="KW-1185">Reference proteome</keyword>
<feature type="domain" description="DUF4352" evidence="3">
    <location>
        <begin position="66"/>
        <end position="188"/>
    </location>
</feature>
<dbReference type="AlphaFoldDB" id="A0AAP9EC87"/>
<accession>A0AAP9EC87</accession>
<organism evidence="4 5">
    <name type="scientific">Leuconostoc lactis</name>
    <dbReference type="NCBI Taxonomy" id="1246"/>
    <lineage>
        <taxon>Bacteria</taxon>
        <taxon>Bacillati</taxon>
        <taxon>Bacillota</taxon>
        <taxon>Bacilli</taxon>
        <taxon>Lactobacillales</taxon>
        <taxon>Lactobacillaceae</taxon>
        <taxon>Leuconostoc</taxon>
    </lineage>
</organism>
<dbReference type="InterPro" id="IPR029050">
    <property type="entry name" value="Immunoprotect_excell_Ig-like"/>
</dbReference>
<evidence type="ECO:0000313" key="5">
    <source>
        <dbReference type="Proteomes" id="UP000321298"/>
    </source>
</evidence>
<dbReference type="Proteomes" id="UP000321298">
    <property type="component" value="Chromosome"/>
</dbReference>
<evidence type="ECO:0000313" key="4">
    <source>
        <dbReference type="EMBL" id="QEA44172.1"/>
    </source>
</evidence>
<dbReference type="RefSeq" id="WP_068851875.1">
    <property type="nucleotide sequence ID" value="NZ_BJMJ01000021.1"/>
</dbReference>
<dbReference type="Pfam" id="PF11611">
    <property type="entry name" value="DUF4352"/>
    <property type="match status" value="1"/>
</dbReference>
<proteinExistence type="predicted"/>
<dbReference type="EMBL" id="CP042387">
    <property type="protein sequence ID" value="QEA44172.1"/>
    <property type="molecule type" value="Genomic_DNA"/>
</dbReference>
<sequence>MAKKIVDENGNTDVQKKPFYKRGWFWTLAIIVVLVIAAIGRADDSAKKVSSEHKTTSSAKVNHQTFKVGDTVKADGVTLKLNKVDYYNGSSISTPDSGKMFVMVNVTITNVDRNKVSYNPLDFKLDDNGNQTDLTEIVLDDNGHKVVGDDLKSGDLTKGASVTGTLVGQAVQTDKLKLIYTGSLFSKDEKITFDLD</sequence>
<dbReference type="KEGG" id="llf:BCR17_05950"/>
<keyword evidence="2" id="KW-0812">Transmembrane</keyword>
<dbReference type="GeneID" id="66531668"/>